<evidence type="ECO:0000313" key="2">
    <source>
        <dbReference type="EMBL" id="MFD2089951.1"/>
    </source>
</evidence>
<dbReference type="Proteomes" id="UP001597402">
    <property type="component" value="Unassembled WGS sequence"/>
</dbReference>
<feature type="region of interest" description="Disordered" evidence="1">
    <location>
        <begin position="94"/>
        <end position="139"/>
    </location>
</feature>
<name>A0ABW4X4R9_9ACTN</name>
<accession>A0ABW4X4R9</accession>
<proteinExistence type="predicted"/>
<protein>
    <submittedName>
        <fullName evidence="2">Uncharacterized protein</fullName>
    </submittedName>
</protein>
<keyword evidence="3" id="KW-1185">Reference proteome</keyword>
<evidence type="ECO:0000313" key="3">
    <source>
        <dbReference type="Proteomes" id="UP001597402"/>
    </source>
</evidence>
<dbReference type="RefSeq" id="WP_376870213.1">
    <property type="nucleotide sequence ID" value="NZ_JBHUHP010000001.1"/>
</dbReference>
<feature type="compositionally biased region" description="Basic and acidic residues" evidence="1">
    <location>
        <begin position="94"/>
        <end position="105"/>
    </location>
</feature>
<evidence type="ECO:0000256" key="1">
    <source>
        <dbReference type="SAM" id="MobiDB-lite"/>
    </source>
</evidence>
<organism evidence="2 3">
    <name type="scientific">Blastococcus deserti</name>
    <dbReference type="NCBI Taxonomy" id="2259033"/>
    <lineage>
        <taxon>Bacteria</taxon>
        <taxon>Bacillati</taxon>
        <taxon>Actinomycetota</taxon>
        <taxon>Actinomycetes</taxon>
        <taxon>Geodermatophilales</taxon>
        <taxon>Geodermatophilaceae</taxon>
        <taxon>Blastococcus</taxon>
    </lineage>
</organism>
<gene>
    <name evidence="2" type="ORF">ACFSHS_00010</name>
</gene>
<dbReference type="EMBL" id="JBHUHP010000001">
    <property type="protein sequence ID" value="MFD2089951.1"/>
    <property type="molecule type" value="Genomic_DNA"/>
</dbReference>
<feature type="region of interest" description="Disordered" evidence="1">
    <location>
        <begin position="41"/>
        <end position="64"/>
    </location>
</feature>
<feature type="compositionally biased region" description="Basic and acidic residues" evidence="1">
    <location>
        <begin position="117"/>
        <end position="139"/>
    </location>
</feature>
<sequence length="139" mass="15384">MATDRPDPGEFLEMAQRMLRELFGDARSGDDPWAEATRRVRESFARERPPGSAHRYREPSAEEQRENLTFALATRAVEALEDLALNVAAIRQRLERTAPRSDEPRSNGGDANGPDANRPDANRPDADRGDADRGDATGP</sequence>
<reference evidence="3" key="1">
    <citation type="journal article" date="2019" name="Int. J. Syst. Evol. Microbiol.">
        <title>The Global Catalogue of Microorganisms (GCM) 10K type strain sequencing project: providing services to taxonomists for standard genome sequencing and annotation.</title>
        <authorList>
            <consortium name="The Broad Institute Genomics Platform"/>
            <consortium name="The Broad Institute Genome Sequencing Center for Infectious Disease"/>
            <person name="Wu L."/>
            <person name="Ma J."/>
        </authorList>
    </citation>
    <scope>NUCLEOTIDE SEQUENCE [LARGE SCALE GENOMIC DNA]</scope>
    <source>
        <strain evidence="3">JCM 3338</strain>
    </source>
</reference>
<comment type="caution">
    <text evidence="2">The sequence shown here is derived from an EMBL/GenBank/DDBJ whole genome shotgun (WGS) entry which is preliminary data.</text>
</comment>